<reference evidence="1" key="1">
    <citation type="submission" date="2020-08" db="EMBL/GenBank/DDBJ databases">
        <title>Genome sequencing and assembly of the red palm weevil Rhynchophorus ferrugineus.</title>
        <authorList>
            <person name="Dias G.B."/>
            <person name="Bergman C.M."/>
            <person name="Manee M."/>
        </authorList>
    </citation>
    <scope>NUCLEOTIDE SEQUENCE</scope>
    <source>
        <strain evidence="1">AA-2017</strain>
        <tissue evidence="1">Whole larva</tissue>
    </source>
</reference>
<evidence type="ECO:0000313" key="1">
    <source>
        <dbReference type="EMBL" id="KAF7278857.1"/>
    </source>
</evidence>
<comment type="caution">
    <text evidence="1">The sequence shown here is derived from an EMBL/GenBank/DDBJ whole genome shotgun (WGS) entry which is preliminary data.</text>
</comment>
<evidence type="ECO:0000313" key="2">
    <source>
        <dbReference type="Proteomes" id="UP000625711"/>
    </source>
</evidence>
<dbReference type="EMBL" id="JAACXV010000384">
    <property type="protein sequence ID" value="KAF7278857.1"/>
    <property type="molecule type" value="Genomic_DNA"/>
</dbReference>
<name>A0A834IGZ2_RHYFE</name>
<dbReference type="OrthoDB" id="6767996at2759"/>
<protein>
    <submittedName>
        <fullName evidence="1">Uncharacterized protein</fullName>
    </submittedName>
</protein>
<proteinExistence type="predicted"/>
<organism evidence="1 2">
    <name type="scientific">Rhynchophorus ferrugineus</name>
    <name type="common">Red palm weevil</name>
    <name type="synonym">Curculio ferrugineus</name>
    <dbReference type="NCBI Taxonomy" id="354439"/>
    <lineage>
        <taxon>Eukaryota</taxon>
        <taxon>Metazoa</taxon>
        <taxon>Ecdysozoa</taxon>
        <taxon>Arthropoda</taxon>
        <taxon>Hexapoda</taxon>
        <taxon>Insecta</taxon>
        <taxon>Pterygota</taxon>
        <taxon>Neoptera</taxon>
        <taxon>Endopterygota</taxon>
        <taxon>Coleoptera</taxon>
        <taxon>Polyphaga</taxon>
        <taxon>Cucujiformia</taxon>
        <taxon>Curculionidae</taxon>
        <taxon>Dryophthorinae</taxon>
        <taxon>Rhynchophorus</taxon>
    </lineage>
</organism>
<accession>A0A834IGZ2</accession>
<dbReference type="AlphaFoldDB" id="A0A834IGZ2"/>
<gene>
    <name evidence="1" type="ORF">GWI33_007920</name>
</gene>
<keyword evidence="2" id="KW-1185">Reference proteome</keyword>
<sequence length="276" mass="31889">MDNKRTPNYMKPTGSASKFIRPRSIRKQDPNSTVCSNIDVSLISSARSLNQTVSRNLNLTLGGPNQSRIKPSMAAPDFDLENDLAYNEYLQALMKQQIIKKTVEEHRNILNDQIFVQNEQLYKLRSTYKEIEDKIESLKQQTGIIELLDKLNIGVTQIEDINEKYNVWKRLDQLSGILTDESNLISVRNIKPIMSQEEYDNLLLMLKNLNKLLERIISSGRNFKEVHHFAETIKTFEELRKIVNETSFKNLELRKKAGIKFLAQASDMFAKQGGYF</sequence>
<dbReference type="Proteomes" id="UP000625711">
    <property type="component" value="Unassembled WGS sequence"/>
</dbReference>